<evidence type="ECO:0000256" key="1">
    <source>
        <dbReference type="SAM" id="Phobius"/>
    </source>
</evidence>
<organism evidence="2 3">
    <name type="scientific">Flavobacterium sediminilitoris</name>
    <dbReference type="NCBI Taxonomy" id="2024526"/>
    <lineage>
        <taxon>Bacteria</taxon>
        <taxon>Pseudomonadati</taxon>
        <taxon>Bacteroidota</taxon>
        <taxon>Flavobacteriia</taxon>
        <taxon>Flavobacteriales</taxon>
        <taxon>Flavobacteriaceae</taxon>
        <taxon>Flavobacterium</taxon>
    </lineage>
</organism>
<feature type="transmembrane region" description="Helical" evidence="1">
    <location>
        <begin position="61"/>
        <end position="91"/>
    </location>
</feature>
<accession>A0ABY4HRH0</accession>
<reference evidence="2" key="1">
    <citation type="submission" date="2021-12" db="EMBL/GenBank/DDBJ databases">
        <authorList>
            <person name="Cha I.-T."/>
            <person name="Lee K.-E."/>
            <person name="Park S.-J."/>
        </authorList>
    </citation>
    <scope>NUCLEOTIDE SEQUENCE</scope>
    <source>
        <strain evidence="2">YSM-43</strain>
    </source>
</reference>
<proteinExistence type="predicted"/>
<keyword evidence="3" id="KW-1185">Reference proteome</keyword>
<gene>
    <name evidence="2" type="ORF">LXD69_06765</name>
</gene>
<name>A0ABY4HRH0_9FLAO</name>
<reference evidence="2" key="2">
    <citation type="submission" date="2022-04" db="EMBL/GenBank/DDBJ databases">
        <title>Complete Genome Sequence of Flavobacterium sediminilitoris YSM-43, Isolated from a Tidal Sediment.</title>
        <authorList>
            <person name="Lee P.A."/>
        </authorList>
    </citation>
    <scope>NUCLEOTIDE SEQUENCE</scope>
    <source>
        <strain evidence="2">YSM-43</strain>
    </source>
</reference>
<evidence type="ECO:0000313" key="3">
    <source>
        <dbReference type="Proteomes" id="UP000830454"/>
    </source>
</evidence>
<keyword evidence="1" id="KW-1133">Transmembrane helix</keyword>
<dbReference type="EMBL" id="CP090145">
    <property type="protein sequence ID" value="UOX35211.1"/>
    <property type="molecule type" value="Genomic_DNA"/>
</dbReference>
<protein>
    <submittedName>
        <fullName evidence="2">Uncharacterized protein</fullName>
    </submittedName>
</protein>
<keyword evidence="1" id="KW-0812">Transmembrane</keyword>
<dbReference type="RefSeq" id="WP_246918400.1">
    <property type="nucleotide sequence ID" value="NZ_CP090145.1"/>
</dbReference>
<evidence type="ECO:0000313" key="2">
    <source>
        <dbReference type="EMBL" id="UOX35211.1"/>
    </source>
</evidence>
<dbReference type="Proteomes" id="UP000830454">
    <property type="component" value="Chromosome"/>
</dbReference>
<sequence>MEEKNKKLKSIWGKWWESIRKWFYPAWLVYETSIRFYDYALGVYNYLEMYQDNILPYLGNIGVLTLAIFCSVVTFVVCTIFLTVPTCFVLYKFFKVGNLTGTSFEEKIKIYF</sequence>
<keyword evidence="1" id="KW-0472">Membrane</keyword>